<comment type="caution">
    <text evidence="2">The sequence shown here is derived from an EMBL/GenBank/DDBJ whole genome shotgun (WGS) entry which is preliminary data.</text>
</comment>
<feature type="compositionally biased region" description="Low complexity" evidence="1">
    <location>
        <begin position="723"/>
        <end position="746"/>
    </location>
</feature>
<name>A0A9W7SXX4_9PEZI</name>
<organism evidence="2 3">
    <name type="scientific">Teratosphaeria destructans</name>
    <dbReference type="NCBI Taxonomy" id="418781"/>
    <lineage>
        <taxon>Eukaryota</taxon>
        <taxon>Fungi</taxon>
        <taxon>Dikarya</taxon>
        <taxon>Ascomycota</taxon>
        <taxon>Pezizomycotina</taxon>
        <taxon>Dothideomycetes</taxon>
        <taxon>Dothideomycetidae</taxon>
        <taxon>Mycosphaerellales</taxon>
        <taxon>Teratosphaeriaceae</taxon>
        <taxon>Teratosphaeria</taxon>
    </lineage>
</organism>
<feature type="compositionally biased region" description="Polar residues" evidence="1">
    <location>
        <begin position="700"/>
        <end position="722"/>
    </location>
</feature>
<dbReference type="OrthoDB" id="3826420at2759"/>
<sequence length="1099" mass="119316">MASTFEDVEDISSCMEICDSYPSCQAAAFMDGKCALTSDSRLTNYPGIPEVAILLRGNFVGDSEPTPLRSEPLVESRTRQILRRATSSSVNAAAATVAVCPNNNGSYYTDDYGAKYYIQCSFTNTGTNTTSLVVQTFTTSVTATTTAVSIQPVLIAIYYVYAACEHINLHTACFYSSVYSDHNEPSDLYNFNYDLFVLSGHIYDSNNGASFCEGVFLSKLTLSRDYDRPNFRLDSDYHFCEQLYNNASLELWDHDNDTCLPATDTGTSTQPACYTATEIITSTLPASTTTLYSTYTTQVVSSYTTSYPVTYTTTASASTITSVSYSTTTELTTLYSTVVSTIIRNVTSTQTTLSVSTQPASTEFVTTTAFPPARTETTIFVETLTTTTTPPAFTTTYVSTVNQSIYVTYTSVQPASTAITTQYDTVTTSIPPETTTFEERIYVTQPASTTTQNNTVVSTYVSTYAVTSVQTTTYLYTTTVVSTYATTDTVTSIQPTTILSVYPTNITITYSVTTTSNNYYTQNVTYSQNITLPASTATLTETASLTQTLTTQQPASTHELTTTIAGPTSIIEETTTVSGPTQTLQETTTEPGPTVTATEQGSTYISTVDRVVYVTKTVSSLLVSYASNSSLLVTVSASSSVLSTLDATNASSTSANATLYPAFGTSSQVSSTVQALDSTVTSTGDTAAVSPSVQASSPATNGTFPASLPSSVTAPSNDSDLGSTRSTSSSAINISSTSTTAPPTSSLFSIRDHFSRRHAIIHSSQYDDFSHRQRITFQQISIDYSLHTTLRHHILHATLEHRHAIIGLVHLYAAIPRSYNIHRLKQQLNQSLDTTEHISCPPAHPVKNTSSSPSCHHQNTPLTAIRYTDPSSGSAYTVQCNQTYQGVVGASVYEPTAEDCISACSSNPKCQGVGYNTTSGVCDEYYGYEPASGSESNSVVFAQVQGRYARGQSGSASTITAISTVYVSASARDQQFIDPELQHYRHTTDILRRVGDVNLVRPSSQHICKRISNVSKTSNIIIWKLTATIVNERHSSIPRHRYFPQNDSDHHNISHKQHQLARHIHRQSLQFILNQPLRPHHAIRNFTNLLNSNSIKPIN</sequence>
<evidence type="ECO:0000256" key="1">
    <source>
        <dbReference type="SAM" id="MobiDB-lite"/>
    </source>
</evidence>
<proteinExistence type="predicted"/>
<dbReference type="AlphaFoldDB" id="A0A9W7SXX4"/>
<gene>
    <name evidence="2" type="ORF">Tdes44962_MAKER07983</name>
</gene>
<feature type="compositionally biased region" description="Low complexity" evidence="1">
    <location>
        <begin position="687"/>
        <end position="699"/>
    </location>
</feature>
<keyword evidence="3" id="KW-1185">Reference proteome</keyword>
<protein>
    <recommendedName>
        <fullName evidence="4">Apple domain-containing protein</fullName>
    </recommendedName>
</protein>
<evidence type="ECO:0008006" key="4">
    <source>
        <dbReference type="Google" id="ProtNLM"/>
    </source>
</evidence>
<accession>A0A9W7SXX4</accession>
<dbReference type="EMBL" id="RIBY02000591">
    <property type="protein sequence ID" value="KAH9840342.1"/>
    <property type="molecule type" value="Genomic_DNA"/>
</dbReference>
<reference evidence="2 3" key="1">
    <citation type="journal article" date="2018" name="IMA Fungus">
        <title>IMA Genome-F 10: Nine draft genome sequences of Claviceps purpurea s.lat., including C. arundinis, C. humidiphila, and C. cf. spartinae, pseudomolecules for the pitch canker pathogen Fusarium circinatum, draft genome of Davidsoniella eucalypti, Grosmannia galeiformis, Quambalaria eucalypti, and Teratosphaeria destructans.</title>
        <authorList>
            <person name="Wingfield B.D."/>
            <person name="Liu M."/>
            <person name="Nguyen H.D."/>
            <person name="Lane F.A."/>
            <person name="Morgan S.W."/>
            <person name="De Vos L."/>
            <person name="Wilken P.M."/>
            <person name="Duong T.A."/>
            <person name="Aylward J."/>
            <person name="Coetzee M.P."/>
            <person name="Dadej K."/>
            <person name="De Beer Z.W."/>
            <person name="Findlay W."/>
            <person name="Havenga M."/>
            <person name="Kolarik M."/>
            <person name="Menzies J.G."/>
            <person name="Naidoo K."/>
            <person name="Pochopski O."/>
            <person name="Shoukouhi P."/>
            <person name="Santana Q.C."/>
            <person name="Seifert K.A."/>
            <person name="Soal N."/>
            <person name="Steenkamp E.T."/>
            <person name="Tatham C.T."/>
            <person name="van der Nest M.A."/>
            <person name="Wingfield M.J."/>
        </authorList>
    </citation>
    <scope>NUCLEOTIDE SEQUENCE [LARGE SCALE GENOMIC DNA]</scope>
    <source>
        <strain evidence="2">CMW44962</strain>
    </source>
</reference>
<dbReference type="Proteomes" id="UP001138500">
    <property type="component" value="Unassembled WGS sequence"/>
</dbReference>
<evidence type="ECO:0000313" key="3">
    <source>
        <dbReference type="Proteomes" id="UP001138500"/>
    </source>
</evidence>
<reference evidence="2 3" key="2">
    <citation type="journal article" date="2021" name="Curr. Genet.">
        <title>Genetic response to nitrogen starvation in the aggressive Eucalyptus foliar pathogen Teratosphaeria destructans.</title>
        <authorList>
            <person name="Havenga M."/>
            <person name="Wingfield B.D."/>
            <person name="Wingfield M.J."/>
            <person name="Dreyer L.L."/>
            <person name="Roets F."/>
            <person name="Aylward J."/>
        </authorList>
    </citation>
    <scope>NUCLEOTIDE SEQUENCE [LARGE SCALE GENOMIC DNA]</scope>
    <source>
        <strain evidence="2">CMW44962</strain>
    </source>
</reference>
<evidence type="ECO:0000313" key="2">
    <source>
        <dbReference type="EMBL" id="KAH9840342.1"/>
    </source>
</evidence>
<feature type="region of interest" description="Disordered" evidence="1">
    <location>
        <begin position="683"/>
        <end position="746"/>
    </location>
</feature>